<dbReference type="HOGENOM" id="CLU_2472520_0_0_1"/>
<feature type="signal peptide" evidence="1">
    <location>
        <begin position="1"/>
        <end position="18"/>
    </location>
</feature>
<dbReference type="AlphaFoldDB" id="A0A072TPE1"/>
<keyword evidence="4" id="KW-1185">Reference proteome</keyword>
<organism evidence="2 4">
    <name type="scientific">Medicago truncatula</name>
    <name type="common">Barrel medic</name>
    <name type="synonym">Medicago tribuloides</name>
    <dbReference type="NCBI Taxonomy" id="3880"/>
    <lineage>
        <taxon>Eukaryota</taxon>
        <taxon>Viridiplantae</taxon>
        <taxon>Streptophyta</taxon>
        <taxon>Embryophyta</taxon>
        <taxon>Tracheophyta</taxon>
        <taxon>Spermatophyta</taxon>
        <taxon>Magnoliopsida</taxon>
        <taxon>eudicotyledons</taxon>
        <taxon>Gunneridae</taxon>
        <taxon>Pentapetalae</taxon>
        <taxon>rosids</taxon>
        <taxon>fabids</taxon>
        <taxon>Fabales</taxon>
        <taxon>Fabaceae</taxon>
        <taxon>Papilionoideae</taxon>
        <taxon>50 kb inversion clade</taxon>
        <taxon>NPAAA clade</taxon>
        <taxon>Hologalegina</taxon>
        <taxon>IRL clade</taxon>
        <taxon>Trifolieae</taxon>
        <taxon>Medicago</taxon>
    </lineage>
</organism>
<reference evidence="2 4" key="2">
    <citation type="journal article" date="2014" name="BMC Genomics">
        <title>An improved genome release (version Mt4.0) for the model legume Medicago truncatula.</title>
        <authorList>
            <person name="Tang H."/>
            <person name="Krishnakumar V."/>
            <person name="Bidwell S."/>
            <person name="Rosen B."/>
            <person name="Chan A."/>
            <person name="Zhou S."/>
            <person name="Gentzbittel L."/>
            <person name="Childs K.L."/>
            <person name="Yandell M."/>
            <person name="Gundlach H."/>
            <person name="Mayer K.F."/>
            <person name="Schwartz D.C."/>
            <person name="Town C.D."/>
        </authorList>
    </citation>
    <scope>GENOME REANNOTATION</scope>
    <source>
        <strain evidence="2">A17</strain>
        <strain evidence="3 4">cv. Jemalong A17</strain>
    </source>
</reference>
<accession>A0A072TPE1</accession>
<dbReference type="EMBL" id="CM001224">
    <property type="protein sequence ID" value="KEH18723.1"/>
    <property type="molecule type" value="Genomic_DNA"/>
</dbReference>
<proteinExistence type="predicted"/>
<dbReference type="PANTHER" id="PTHR34970">
    <property type="entry name" value="ABC TRANSPORTER A FAMILY PROTEIN"/>
    <property type="match status" value="1"/>
</dbReference>
<evidence type="ECO:0000313" key="2">
    <source>
        <dbReference type="EMBL" id="KEH18723.1"/>
    </source>
</evidence>
<dbReference type="PANTHER" id="PTHR34970:SF5">
    <property type="entry name" value="PROTEIN, PUTATIVE-RELATED"/>
    <property type="match status" value="1"/>
</dbReference>
<dbReference type="STRING" id="3880.A0A072TPE1"/>
<keyword evidence="2" id="KW-0812">Transmembrane</keyword>
<keyword evidence="2" id="KW-0472">Membrane</keyword>
<reference evidence="2 4" key="1">
    <citation type="journal article" date="2011" name="Nature">
        <title>The Medicago genome provides insight into the evolution of rhizobial symbioses.</title>
        <authorList>
            <person name="Young N.D."/>
            <person name="Debelle F."/>
            <person name="Oldroyd G.E."/>
            <person name="Geurts R."/>
            <person name="Cannon S.B."/>
            <person name="Udvardi M.K."/>
            <person name="Benedito V.A."/>
            <person name="Mayer K.F."/>
            <person name="Gouzy J."/>
            <person name="Schoof H."/>
            <person name="Van de Peer Y."/>
            <person name="Proost S."/>
            <person name="Cook D.R."/>
            <person name="Meyers B.C."/>
            <person name="Spannagl M."/>
            <person name="Cheung F."/>
            <person name="De Mita S."/>
            <person name="Krishnakumar V."/>
            <person name="Gundlach H."/>
            <person name="Zhou S."/>
            <person name="Mudge J."/>
            <person name="Bharti A.K."/>
            <person name="Murray J.D."/>
            <person name="Naoumkina M.A."/>
            <person name="Rosen B."/>
            <person name="Silverstein K.A."/>
            <person name="Tang H."/>
            <person name="Rombauts S."/>
            <person name="Zhao P.X."/>
            <person name="Zhou P."/>
            <person name="Barbe V."/>
            <person name="Bardou P."/>
            <person name="Bechner M."/>
            <person name="Bellec A."/>
            <person name="Berger A."/>
            <person name="Berges H."/>
            <person name="Bidwell S."/>
            <person name="Bisseling T."/>
            <person name="Choisne N."/>
            <person name="Couloux A."/>
            <person name="Denny R."/>
            <person name="Deshpande S."/>
            <person name="Dai X."/>
            <person name="Doyle J.J."/>
            <person name="Dudez A.M."/>
            <person name="Farmer A.D."/>
            <person name="Fouteau S."/>
            <person name="Franken C."/>
            <person name="Gibelin C."/>
            <person name="Gish J."/>
            <person name="Goldstein S."/>
            <person name="Gonzalez A.J."/>
            <person name="Green P.J."/>
            <person name="Hallab A."/>
            <person name="Hartog M."/>
            <person name="Hua A."/>
            <person name="Humphray S.J."/>
            <person name="Jeong D.H."/>
            <person name="Jing Y."/>
            <person name="Jocker A."/>
            <person name="Kenton S.M."/>
            <person name="Kim D.J."/>
            <person name="Klee K."/>
            <person name="Lai H."/>
            <person name="Lang C."/>
            <person name="Lin S."/>
            <person name="Macmil S.L."/>
            <person name="Magdelenat G."/>
            <person name="Matthews L."/>
            <person name="McCorrison J."/>
            <person name="Monaghan E.L."/>
            <person name="Mun J.H."/>
            <person name="Najar F.Z."/>
            <person name="Nicholson C."/>
            <person name="Noirot C."/>
            <person name="O'Bleness M."/>
            <person name="Paule C.R."/>
            <person name="Poulain J."/>
            <person name="Prion F."/>
            <person name="Qin B."/>
            <person name="Qu C."/>
            <person name="Retzel E.F."/>
            <person name="Riddle C."/>
            <person name="Sallet E."/>
            <person name="Samain S."/>
            <person name="Samson N."/>
            <person name="Sanders I."/>
            <person name="Saurat O."/>
            <person name="Scarpelli C."/>
            <person name="Schiex T."/>
            <person name="Segurens B."/>
            <person name="Severin A.J."/>
            <person name="Sherrier D.J."/>
            <person name="Shi R."/>
            <person name="Sims S."/>
            <person name="Singer S.R."/>
            <person name="Sinharoy S."/>
            <person name="Sterck L."/>
            <person name="Viollet A."/>
            <person name="Wang B.B."/>
            <person name="Wang K."/>
            <person name="Wang M."/>
            <person name="Wang X."/>
            <person name="Warfsmann J."/>
            <person name="Weissenbach J."/>
            <person name="White D.D."/>
            <person name="White J.D."/>
            <person name="Wiley G.B."/>
            <person name="Wincker P."/>
            <person name="Xing Y."/>
            <person name="Yang L."/>
            <person name="Yao Z."/>
            <person name="Ying F."/>
            <person name="Zhai J."/>
            <person name="Zhou L."/>
            <person name="Zuber A."/>
            <person name="Denarie J."/>
            <person name="Dixon R.A."/>
            <person name="May G.D."/>
            <person name="Schwartz D.C."/>
            <person name="Rogers J."/>
            <person name="Quetier F."/>
            <person name="Town C.D."/>
            <person name="Roe B.A."/>
        </authorList>
    </citation>
    <scope>NUCLEOTIDE SEQUENCE [LARGE SCALE GENOMIC DNA]</scope>
    <source>
        <strain evidence="2">A17</strain>
        <strain evidence="3 4">cv. Jemalong A17</strain>
    </source>
</reference>
<dbReference type="eggNOG" id="KOG4293">
    <property type="taxonomic scope" value="Eukaryota"/>
</dbReference>
<dbReference type="Proteomes" id="UP000002051">
    <property type="component" value="Chromosome 8"/>
</dbReference>
<protein>
    <submittedName>
        <fullName evidence="2">Transmembrane protein, putative</fullName>
    </submittedName>
</protein>
<evidence type="ECO:0000256" key="1">
    <source>
        <dbReference type="SAM" id="SignalP"/>
    </source>
</evidence>
<dbReference type="OMA" id="FIYKDLW"/>
<evidence type="ECO:0000313" key="3">
    <source>
        <dbReference type="EnsemblPlants" id="KEH18723"/>
    </source>
</evidence>
<feature type="chain" id="PRO_5014498853" evidence="1">
    <location>
        <begin position="19"/>
        <end position="88"/>
    </location>
</feature>
<dbReference type="PaxDb" id="3880-AES90348"/>
<reference evidence="3" key="3">
    <citation type="submission" date="2015-04" db="UniProtKB">
        <authorList>
            <consortium name="EnsemblPlants"/>
        </authorList>
    </citation>
    <scope>IDENTIFICATION</scope>
    <source>
        <strain evidence="3">cv. Jemalong A17</strain>
    </source>
</reference>
<dbReference type="EnsemblPlants" id="KEH18723">
    <property type="protein sequence ID" value="KEH18723"/>
    <property type="gene ID" value="MTR_8g028085"/>
</dbReference>
<gene>
    <name evidence="2" type="ordered locus">MTR_8g028085</name>
</gene>
<keyword evidence="1" id="KW-0732">Signal</keyword>
<name>A0A072TPE1_MEDTR</name>
<evidence type="ECO:0000313" key="4">
    <source>
        <dbReference type="Proteomes" id="UP000002051"/>
    </source>
</evidence>
<sequence length="88" mass="10129">MIRTRLLWFSLGFTTSAAVVSHFVWKDLWVDRHALSSHVTQQFDALQTRISNLESNLQNHTPVSNHDQNLPSFSIIILAKSENETHMI</sequence>